<dbReference type="CDD" id="cd16148">
    <property type="entry name" value="sulfatase_like"/>
    <property type="match status" value="1"/>
</dbReference>
<dbReference type="SUPFAM" id="SSF53649">
    <property type="entry name" value="Alkaline phosphatase-like"/>
    <property type="match status" value="1"/>
</dbReference>
<dbReference type="PANTHER" id="PTHR43751">
    <property type="entry name" value="SULFATASE"/>
    <property type="match status" value="1"/>
</dbReference>
<evidence type="ECO:0000256" key="1">
    <source>
        <dbReference type="SAM" id="Coils"/>
    </source>
</evidence>
<keyword evidence="4" id="KW-1185">Reference proteome</keyword>
<feature type="domain" description="Sulfatase N-terminal" evidence="2">
    <location>
        <begin position="3"/>
        <end position="327"/>
    </location>
</feature>
<dbReference type="InterPro" id="IPR017850">
    <property type="entry name" value="Alkaline_phosphatase_core_sf"/>
</dbReference>
<organism evidence="3 4">
    <name type="scientific">Halorientalis persicus</name>
    <dbReference type="NCBI Taxonomy" id="1367881"/>
    <lineage>
        <taxon>Archaea</taxon>
        <taxon>Methanobacteriati</taxon>
        <taxon>Methanobacteriota</taxon>
        <taxon>Stenosarchaea group</taxon>
        <taxon>Halobacteria</taxon>
        <taxon>Halobacteriales</taxon>
        <taxon>Haloarculaceae</taxon>
        <taxon>Halorientalis</taxon>
    </lineage>
</organism>
<reference evidence="4" key="1">
    <citation type="submission" date="2016-10" db="EMBL/GenBank/DDBJ databases">
        <authorList>
            <person name="Varghese N."/>
            <person name="Submissions S."/>
        </authorList>
    </citation>
    <scope>NUCLEOTIDE SEQUENCE [LARGE SCALE GENOMIC DNA]</scope>
    <source>
        <strain evidence="4">IBRC-M 10043</strain>
    </source>
</reference>
<proteinExistence type="predicted"/>
<dbReference type="EMBL" id="FOCX01000015">
    <property type="protein sequence ID" value="SEO60449.1"/>
    <property type="molecule type" value="Genomic_DNA"/>
</dbReference>
<keyword evidence="1" id="KW-0175">Coiled coil</keyword>
<gene>
    <name evidence="3" type="ORF">SAMN05216388_101554</name>
</gene>
<evidence type="ECO:0000313" key="3">
    <source>
        <dbReference type="EMBL" id="SEO60449.1"/>
    </source>
</evidence>
<accession>A0A1H8R1G2</accession>
<dbReference type="InterPro" id="IPR000917">
    <property type="entry name" value="Sulfatase_N"/>
</dbReference>
<dbReference type="AlphaFoldDB" id="A0A1H8R1G2"/>
<sequence>MAQNVVLVTVDSLRADHVGSYGYDRDTTPELDAYAEDGHRFSAAFTHACATRPSFPAIMTSSHPLMYGGFEQLSENRTLVSEVLSEQGYATGGFHSNLYLSAEFGYERGFDTLYDSRADPSLMTRLRQAVKDNLDSDGLVYRALEKLYQGTERAAGVDVGSYYVSAEDITDRALEWAADQGDRPTFLWVHYMDPHHPYSPPEAYQIYSDISRREGVKLRPKMMENDEDITDEELQTLIDLYDGEIRYTDAQIGRLLSSLEDQWDDWMAIVTADHGEEFRDHGEFFHQNRFYDEVMHVPLIVYDGRSSGTHDEMVGLMDVAPTVTTFAGDETRPENWWGYPLNPLLEGRPEEWEREGVCGSWYDVPTETERFAYRTADWKYIRDYVHDAEELYDLRADPDERSNLLDGDGAEPDVLDEMRVVVEDLEADIESTDTDVASVEMDDEIKERLRNLGYQE</sequence>
<dbReference type="Gene3D" id="3.30.1120.10">
    <property type="match status" value="1"/>
</dbReference>
<dbReference type="Pfam" id="PF00884">
    <property type="entry name" value="Sulfatase"/>
    <property type="match status" value="1"/>
</dbReference>
<feature type="coiled-coil region" evidence="1">
    <location>
        <begin position="415"/>
        <end position="442"/>
    </location>
</feature>
<protein>
    <submittedName>
        <fullName evidence="3">Arylsulfatase A</fullName>
    </submittedName>
</protein>
<name>A0A1H8R1G2_9EURY</name>
<dbReference type="RefSeq" id="WP_092661703.1">
    <property type="nucleotide sequence ID" value="NZ_FOCX01000015.1"/>
</dbReference>
<dbReference type="InterPro" id="IPR052701">
    <property type="entry name" value="GAG_Ulvan_Degrading_Sulfatases"/>
</dbReference>
<evidence type="ECO:0000313" key="4">
    <source>
        <dbReference type="Proteomes" id="UP000198775"/>
    </source>
</evidence>
<dbReference type="Gene3D" id="3.40.720.10">
    <property type="entry name" value="Alkaline Phosphatase, subunit A"/>
    <property type="match status" value="1"/>
</dbReference>
<dbReference type="OrthoDB" id="3164at2157"/>
<evidence type="ECO:0000259" key="2">
    <source>
        <dbReference type="Pfam" id="PF00884"/>
    </source>
</evidence>
<dbReference type="PANTHER" id="PTHR43751:SF3">
    <property type="entry name" value="SULFATASE N-TERMINAL DOMAIN-CONTAINING PROTEIN"/>
    <property type="match status" value="1"/>
</dbReference>
<dbReference type="Proteomes" id="UP000198775">
    <property type="component" value="Unassembled WGS sequence"/>
</dbReference>